<comment type="domain">
    <text evidence="5">The PRC barrel domain binds ribosomal protein uS19.</text>
</comment>
<comment type="similarity">
    <text evidence="5">Belongs to the RimM family.</text>
</comment>
<evidence type="ECO:0000256" key="4">
    <source>
        <dbReference type="ARBA" id="ARBA00023186"/>
    </source>
</evidence>
<dbReference type="InterPro" id="IPR036976">
    <property type="entry name" value="RimM_N_sf"/>
</dbReference>
<proteinExistence type="inferred from homology"/>
<comment type="function">
    <text evidence="5">An accessory protein needed during the final step in the assembly of 30S ribosomal subunit, possibly for assembly of the head region. Essential for efficient processing of 16S rRNA. May be needed both before and after RbfA during the maturation of 16S rRNA. It has affinity for free ribosomal 30S subunits but not for 70S ribosomes.</text>
</comment>
<evidence type="ECO:0000259" key="6">
    <source>
        <dbReference type="Pfam" id="PF01782"/>
    </source>
</evidence>
<reference evidence="8" key="1">
    <citation type="submission" date="2018-05" db="EMBL/GenBank/DDBJ databases">
        <authorList>
            <person name="Lanie J.A."/>
            <person name="Ng W.-L."/>
            <person name="Kazmierczak K.M."/>
            <person name="Andrzejewski T.M."/>
            <person name="Davidsen T.M."/>
            <person name="Wayne K.J."/>
            <person name="Tettelin H."/>
            <person name="Glass J.I."/>
            <person name="Rusch D."/>
            <person name="Podicherti R."/>
            <person name="Tsui H.-C.T."/>
            <person name="Winkler M.E."/>
        </authorList>
    </citation>
    <scope>NUCLEOTIDE SEQUENCE</scope>
    <source>
        <strain evidence="8">KNB</strain>
    </source>
</reference>
<dbReference type="Gene3D" id="2.40.30.60">
    <property type="entry name" value="RimM"/>
    <property type="match status" value="1"/>
</dbReference>
<dbReference type="PANTHER" id="PTHR33692:SF1">
    <property type="entry name" value="RIBOSOME MATURATION FACTOR RIMM"/>
    <property type="match status" value="1"/>
</dbReference>
<dbReference type="SUPFAM" id="SSF50346">
    <property type="entry name" value="PRC-barrel domain"/>
    <property type="match status" value="1"/>
</dbReference>
<evidence type="ECO:0000256" key="1">
    <source>
        <dbReference type="ARBA" id="ARBA00022490"/>
    </source>
</evidence>
<evidence type="ECO:0000313" key="8">
    <source>
        <dbReference type="EMBL" id="SPS06758.1"/>
    </source>
</evidence>
<dbReference type="EMBL" id="LS423452">
    <property type="protein sequence ID" value="SPS06758.1"/>
    <property type="molecule type" value="Genomic_DNA"/>
</dbReference>
<accession>A0A2X0QZ38</accession>
<dbReference type="GO" id="GO:0043022">
    <property type="term" value="F:ribosome binding"/>
    <property type="evidence" value="ECO:0007669"/>
    <property type="project" value="InterPro"/>
</dbReference>
<dbReference type="Pfam" id="PF24986">
    <property type="entry name" value="PRC_RimM"/>
    <property type="match status" value="1"/>
</dbReference>
<dbReference type="InterPro" id="IPR011961">
    <property type="entry name" value="RimM"/>
</dbReference>
<dbReference type="AlphaFoldDB" id="A0A2X0QZ38"/>
<dbReference type="GO" id="GO:0042274">
    <property type="term" value="P:ribosomal small subunit biogenesis"/>
    <property type="evidence" value="ECO:0007669"/>
    <property type="project" value="UniProtKB-UniRule"/>
</dbReference>
<dbReference type="GO" id="GO:0005737">
    <property type="term" value="C:cytoplasm"/>
    <property type="evidence" value="ECO:0007669"/>
    <property type="project" value="UniProtKB-SubCell"/>
</dbReference>
<dbReference type="GO" id="GO:0005840">
    <property type="term" value="C:ribosome"/>
    <property type="evidence" value="ECO:0007669"/>
    <property type="project" value="InterPro"/>
</dbReference>
<keyword evidence="4 5" id="KW-0143">Chaperone</keyword>
<dbReference type="PANTHER" id="PTHR33692">
    <property type="entry name" value="RIBOSOME MATURATION FACTOR RIMM"/>
    <property type="match status" value="1"/>
</dbReference>
<protein>
    <recommendedName>
        <fullName evidence="5">Ribosome maturation factor RimM</fullName>
    </recommendedName>
</protein>
<keyword evidence="3 5" id="KW-0698">rRNA processing</keyword>
<dbReference type="Gene3D" id="2.30.30.240">
    <property type="entry name" value="PRC-barrel domain"/>
    <property type="match status" value="1"/>
</dbReference>
<dbReference type="InterPro" id="IPR002676">
    <property type="entry name" value="RimM_N"/>
</dbReference>
<dbReference type="HAMAP" id="MF_00014">
    <property type="entry name" value="Ribosome_mat_RimM"/>
    <property type="match status" value="1"/>
</dbReference>
<comment type="subunit">
    <text evidence="5">Binds ribosomal protein uS19.</text>
</comment>
<dbReference type="InterPro" id="IPR011033">
    <property type="entry name" value="PRC_barrel-like_sf"/>
</dbReference>
<keyword evidence="1 5" id="KW-0963">Cytoplasm</keyword>
<dbReference type="NCBIfam" id="TIGR02273">
    <property type="entry name" value="16S_RimM"/>
    <property type="match status" value="1"/>
</dbReference>
<name>A0A2X0QZ38_9PROT</name>
<dbReference type="Pfam" id="PF01782">
    <property type="entry name" value="RimM"/>
    <property type="match status" value="1"/>
</dbReference>
<comment type="subcellular location">
    <subcellularLocation>
        <location evidence="5">Cytoplasm</location>
    </subcellularLocation>
</comment>
<gene>
    <name evidence="5 8" type="primary">rimM</name>
    <name evidence="8" type="ORF">NITFAB_2351</name>
</gene>
<dbReference type="GO" id="GO:0006364">
    <property type="term" value="P:rRNA processing"/>
    <property type="evidence" value="ECO:0007669"/>
    <property type="project" value="UniProtKB-UniRule"/>
</dbReference>
<organism evidence="8">
    <name type="scientific">Candidatus Nitrotoga fabula</name>
    <dbReference type="NCBI Taxonomy" id="2182327"/>
    <lineage>
        <taxon>Bacteria</taxon>
        <taxon>Pseudomonadati</taxon>
        <taxon>Pseudomonadota</taxon>
        <taxon>Betaproteobacteria</taxon>
        <taxon>Nitrosomonadales</taxon>
        <taxon>Gallionellaceae</taxon>
        <taxon>Candidatus Nitrotoga</taxon>
    </lineage>
</organism>
<keyword evidence="2 5" id="KW-0690">Ribosome biogenesis</keyword>
<evidence type="ECO:0000256" key="2">
    <source>
        <dbReference type="ARBA" id="ARBA00022517"/>
    </source>
</evidence>
<dbReference type="SUPFAM" id="SSF50447">
    <property type="entry name" value="Translation proteins"/>
    <property type="match status" value="1"/>
</dbReference>
<dbReference type="InterPro" id="IPR056792">
    <property type="entry name" value="PRC_RimM"/>
</dbReference>
<sequence length="174" mass="19222">MIVMGYVAGAQGILGWVKIKTYTEYVDGLGEYSVWWLGNGRDSWFEARVENHAVHGRGLVAKFLGTDDRSAAEKYKGLLVAVPRSSLPKNSEDEYYWSDLIGLQVVNLAGESLGVVDNLLDTGANQVLCVRGSPSNRNQDDLLIPFISSAIRKVDLSGKKIQVDWSVDWAENTE</sequence>
<dbReference type="InterPro" id="IPR009000">
    <property type="entry name" value="Transl_B-barrel_sf"/>
</dbReference>
<feature type="domain" description="RimM N-terminal" evidence="6">
    <location>
        <begin position="3"/>
        <end position="85"/>
    </location>
</feature>
<feature type="domain" description="Ribosome maturation factor RimM PRC barrel" evidence="7">
    <location>
        <begin position="97"/>
        <end position="168"/>
    </location>
</feature>
<evidence type="ECO:0000256" key="5">
    <source>
        <dbReference type="HAMAP-Rule" id="MF_00014"/>
    </source>
</evidence>
<evidence type="ECO:0000256" key="3">
    <source>
        <dbReference type="ARBA" id="ARBA00022552"/>
    </source>
</evidence>
<evidence type="ECO:0000259" key="7">
    <source>
        <dbReference type="Pfam" id="PF24986"/>
    </source>
</evidence>